<evidence type="ECO:0000313" key="1">
    <source>
        <dbReference type="EMBL" id="GLQ87444.1"/>
    </source>
</evidence>
<dbReference type="Proteomes" id="UP001156627">
    <property type="component" value="Unassembled WGS sequence"/>
</dbReference>
<protein>
    <submittedName>
        <fullName evidence="1">Uncharacterized protein</fullName>
    </submittedName>
</protein>
<dbReference type="EMBL" id="BSOA01000006">
    <property type="protein sequence ID" value="GLQ87444.1"/>
    <property type="molecule type" value="Genomic_DNA"/>
</dbReference>
<gene>
    <name evidence="1" type="ORF">GCM10007898_10100</name>
</gene>
<reference evidence="2" key="1">
    <citation type="journal article" date="2019" name="Int. J. Syst. Evol. Microbiol.">
        <title>The Global Catalogue of Microorganisms (GCM) 10K type strain sequencing project: providing services to taxonomists for standard genome sequencing and annotation.</title>
        <authorList>
            <consortium name="The Broad Institute Genomics Platform"/>
            <consortium name="The Broad Institute Genome Sequencing Center for Infectious Disease"/>
            <person name="Wu L."/>
            <person name="Ma J."/>
        </authorList>
    </citation>
    <scope>NUCLEOTIDE SEQUENCE [LARGE SCALE GENOMIC DNA]</scope>
    <source>
        <strain evidence="2">NBRC 111981</strain>
    </source>
</reference>
<evidence type="ECO:0000313" key="2">
    <source>
        <dbReference type="Proteomes" id="UP001156627"/>
    </source>
</evidence>
<accession>A0ABQ5X882</accession>
<name>A0ABQ5X882_9GAMM</name>
<proteinExistence type="predicted"/>
<keyword evidence="2" id="KW-1185">Reference proteome</keyword>
<comment type="caution">
    <text evidence="1">The sequence shown here is derived from an EMBL/GenBank/DDBJ whole genome shotgun (WGS) entry which is preliminary data.</text>
</comment>
<organism evidence="1 2">
    <name type="scientific">Dyella flagellata</name>
    <dbReference type="NCBI Taxonomy" id="1867833"/>
    <lineage>
        <taxon>Bacteria</taxon>
        <taxon>Pseudomonadati</taxon>
        <taxon>Pseudomonadota</taxon>
        <taxon>Gammaproteobacteria</taxon>
        <taxon>Lysobacterales</taxon>
        <taxon>Rhodanobacteraceae</taxon>
        <taxon>Dyella</taxon>
    </lineage>
</organism>
<sequence>MPYIVRLSAVPDSVPAQDGEAAKAQAIANALRVWLALDMCNALPGMKQAGLLRISPYRSSPGNSMPPSGMALNNTMRLIPSGYRAGWDGNPGIGTLQALGWSSQPTRHWLRS</sequence>